<accession>A0A2W5KQ41</accession>
<evidence type="ECO:0000313" key="3">
    <source>
        <dbReference type="EMBL" id="PZQ19206.1"/>
    </source>
</evidence>
<gene>
    <name evidence="3" type="ORF">DI565_02170</name>
</gene>
<dbReference type="AlphaFoldDB" id="A0A2W5KQ41"/>
<dbReference type="Gene3D" id="3.40.50.12370">
    <property type="match status" value="1"/>
</dbReference>
<dbReference type="Pfam" id="PF00582">
    <property type="entry name" value="Usp"/>
    <property type="match status" value="1"/>
</dbReference>
<feature type="domain" description="UspA" evidence="2">
    <location>
        <begin position="223"/>
        <end position="274"/>
    </location>
</feature>
<dbReference type="PANTHER" id="PTHR46268:SF15">
    <property type="entry name" value="UNIVERSAL STRESS PROTEIN HP_0031"/>
    <property type="match status" value="1"/>
</dbReference>
<evidence type="ECO:0000256" key="1">
    <source>
        <dbReference type="ARBA" id="ARBA00008791"/>
    </source>
</evidence>
<dbReference type="CDD" id="cd00293">
    <property type="entry name" value="USP-like"/>
    <property type="match status" value="1"/>
</dbReference>
<dbReference type="Proteomes" id="UP000249577">
    <property type="component" value="Unassembled WGS sequence"/>
</dbReference>
<comment type="similarity">
    <text evidence="1">Belongs to the universal stress protein A family.</text>
</comment>
<comment type="caution">
    <text evidence="3">The sequence shown here is derived from an EMBL/GenBank/DDBJ whole genome shotgun (WGS) entry which is preliminary data.</text>
</comment>
<dbReference type="PANTHER" id="PTHR46268">
    <property type="entry name" value="STRESS RESPONSE PROTEIN NHAX"/>
    <property type="match status" value="1"/>
</dbReference>
<name>A0A2W5KQ41_ANCNO</name>
<reference evidence="3 4" key="1">
    <citation type="submission" date="2017-08" db="EMBL/GenBank/DDBJ databases">
        <title>Infants hospitalized years apart are colonized by the same room-sourced microbial strains.</title>
        <authorList>
            <person name="Brooks B."/>
            <person name="Olm M.R."/>
            <person name="Firek B.A."/>
            <person name="Baker R."/>
            <person name="Thomas B.C."/>
            <person name="Morowitz M.J."/>
            <person name="Banfield J.F."/>
        </authorList>
    </citation>
    <scope>NUCLEOTIDE SEQUENCE [LARGE SCALE GENOMIC DNA]</scope>
    <source>
        <strain evidence="3">S2_005_003_R2_43</strain>
    </source>
</reference>
<organism evidence="3 4">
    <name type="scientific">Ancylobacter novellus</name>
    <name type="common">Thiobacillus novellus</name>
    <dbReference type="NCBI Taxonomy" id="921"/>
    <lineage>
        <taxon>Bacteria</taxon>
        <taxon>Pseudomonadati</taxon>
        <taxon>Pseudomonadota</taxon>
        <taxon>Alphaproteobacteria</taxon>
        <taxon>Hyphomicrobiales</taxon>
        <taxon>Xanthobacteraceae</taxon>
        <taxon>Ancylobacter</taxon>
    </lineage>
</organism>
<evidence type="ECO:0000259" key="2">
    <source>
        <dbReference type="Pfam" id="PF00582"/>
    </source>
</evidence>
<proteinExistence type="inferred from homology"/>
<protein>
    <submittedName>
        <fullName evidence="3">Universal stress protein</fullName>
    </submittedName>
</protein>
<evidence type="ECO:0000313" key="4">
    <source>
        <dbReference type="Proteomes" id="UP000249577"/>
    </source>
</evidence>
<dbReference type="EMBL" id="QFPN01000001">
    <property type="protein sequence ID" value="PZQ19206.1"/>
    <property type="molecule type" value="Genomic_DNA"/>
</dbReference>
<sequence length="280" mass="30379">MTETTPRPTGFATVMAQFDLGPYAEARGRLALDLADRFGARFVGVAAEPALAPSVADFEALGVQASAEEERRFIEQDLAVAKKAFEAVTAGRNDVEWRGGIAIPDRFLIEQSRVADIVVVGRRASYDVHDLRLGVRPGLVAMECGRPVLVVPPEKEALVGKRAVVAWKDTREARRAVRDALPILKRCQEVAVVSASASMRDESAEDVAGWLRRHEVPAEPRIIGGQIASIAEELLDVAGEIGADLIVSGAYGHSRTREWFFGGVTRDLLETSHACLLMSH</sequence>
<dbReference type="SUPFAM" id="SSF52402">
    <property type="entry name" value="Adenine nucleotide alpha hydrolases-like"/>
    <property type="match status" value="2"/>
</dbReference>
<dbReference type="InterPro" id="IPR006016">
    <property type="entry name" value="UspA"/>
</dbReference>